<dbReference type="Gene3D" id="3.40.50.12780">
    <property type="entry name" value="N-terminal domain of ligase-like"/>
    <property type="match status" value="1"/>
</dbReference>
<evidence type="ECO:0000259" key="2">
    <source>
        <dbReference type="Pfam" id="PF00501"/>
    </source>
</evidence>
<name>A0A517QW30_9PLAN</name>
<dbReference type="EMBL" id="CP036268">
    <property type="protein sequence ID" value="QDT35783.1"/>
    <property type="molecule type" value="Genomic_DNA"/>
</dbReference>
<dbReference type="Gene3D" id="3.30.300.30">
    <property type="match status" value="1"/>
</dbReference>
<keyword evidence="5" id="KW-1185">Reference proteome</keyword>
<dbReference type="InterPro" id="IPR000873">
    <property type="entry name" value="AMP-dep_synth/lig_dom"/>
</dbReference>
<dbReference type="InterPro" id="IPR042099">
    <property type="entry name" value="ANL_N_sf"/>
</dbReference>
<sequence length="609" mass="66212">MVSVGNGRSPGRRGALASSVNYLGSAVRRMWLPPDVTRPWLKSYPDEISARLDYPEAPLYRLLEDAAALYPDRIACHYYEQAVSYEQMLAEARSLAKALVDGGVEPGDRVAVLLPNLPETVASLFGIWMAGAVAVSVSPLMVAEEVNGILRATDAKVAITVDVLSPLICGDDHVPELVIMTTLADRLSQLERFGYAWVRFQKIGFSKPCVRTRVLKYQDVVGEDADEFEPRVPACDDPAFILPTGGTTGHPKLVTLSHRNLSAQANQLSHWSFARPGEETILAVLPFFHSYGLSTSLLMGTKLGATLVTHHRVKPTVVAELIEKHQPTILLAVPALLNALNTKVLRSKKRDFQSIVRVISGGAPLPKQVAEEFNDHAGAIIVEGYGLSEASPVTHAGPLDGTAVPGTIGLPLPDTDARIVDAETGKRNLPVGEVGELIVRGPQVMLGYWNDEAATQAVIKNGWLYTGDLAVCDDRGFFKIVDRKKDLIITSGFNVYPADVEEALREYPGVRDAAVVGIPDDERGELVKAILSIEKGSTFDRTDFDAFTHRKLSAHKRPRVVETTTDDLPRNFLGKVLRRELRTAADAGTAALSPAERSELPEALEEASK</sequence>
<evidence type="ECO:0000256" key="1">
    <source>
        <dbReference type="SAM" id="MobiDB-lite"/>
    </source>
</evidence>
<organism evidence="4 5">
    <name type="scientific">Stratiformator vulcanicus</name>
    <dbReference type="NCBI Taxonomy" id="2527980"/>
    <lineage>
        <taxon>Bacteria</taxon>
        <taxon>Pseudomonadati</taxon>
        <taxon>Planctomycetota</taxon>
        <taxon>Planctomycetia</taxon>
        <taxon>Planctomycetales</taxon>
        <taxon>Planctomycetaceae</taxon>
        <taxon>Stratiformator</taxon>
    </lineage>
</organism>
<dbReference type="InterPro" id="IPR025110">
    <property type="entry name" value="AMP-bd_C"/>
</dbReference>
<proteinExistence type="predicted"/>
<dbReference type="EC" id="6.2.1.3" evidence="4"/>
<dbReference type="PANTHER" id="PTHR43767:SF1">
    <property type="entry name" value="NONRIBOSOMAL PEPTIDE SYNTHASE PES1 (EUROFUNG)-RELATED"/>
    <property type="match status" value="1"/>
</dbReference>
<protein>
    <submittedName>
        <fullName evidence="4">Long-chain-fatty-acid--CoA ligase</fullName>
        <ecNumber evidence="4">6.2.1.3</ecNumber>
    </submittedName>
</protein>
<dbReference type="InterPro" id="IPR045851">
    <property type="entry name" value="AMP-bd_C_sf"/>
</dbReference>
<reference evidence="4 5" key="1">
    <citation type="submission" date="2019-02" db="EMBL/GenBank/DDBJ databases">
        <title>Deep-cultivation of Planctomycetes and their phenomic and genomic characterization uncovers novel biology.</title>
        <authorList>
            <person name="Wiegand S."/>
            <person name="Jogler M."/>
            <person name="Boedeker C."/>
            <person name="Pinto D."/>
            <person name="Vollmers J."/>
            <person name="Rivas-Marin E."/>
            <person name="Kohn T."/>
            <person name="Peeters S.H."/>
            <person name="Heuer A."/>
            <person name="Rast P."/>
            <person name="Oberbeckmann S."/>
            <person name="Bunk B."/>
            <person name="Jeske O."/>
            <person name="Meyerdierks A."/>
            <person name="Storesund J.E."/>
            <person name="Kallscheuer N."/>
            <person name="Luecker S."/>
            <person name="Lage O.M."/>
            <person name="Pohl T."/>
            <person name="Merkel B.J."/>
            <person name="Hornburger P."/>
            <person name="Mueller R.-W."/>
            <person name="Bruemmer F."/>
            <person name="Labrenz M."/>
            <person name="Spormann A.M."/>
            <person name="Op den Camp H."/>
            <person name="Overmann J."/>
            <person name="Amann R."/>
            <person name="Jetten M.S.M."/>
            <person name="Mascher T."/>
            <person name="Medema M.H."/>
            <person name="Devos D.P."/>
            <person name="Kaster A.-K."/>
            <person name="Ovreas L."/>
            <person name="Rohde M."/>
            <person name="Galperin M.Y."/>
            <person name="Jogler C."/>
        </authorList>
    </citation>
    <scope>NUCLEOTIDE SEQUENCE [LARGE SCALE GENOMIC DNA]</scope>
    <source>
        <strain evidence="4 5">Pan189</strain>
    </source>
</reference>
<evidence type="ECO:0000259" key="3">
    <source>
        <dbReference type="Pfam" id="PF13193"/>
    </source>
</evidence>
<keyword evidence="4" id="KW-0436">Ligase</keyword>
<dbReference type="InterPro" id="IPR050237">
    <property type="entry name" value="ATP-dep_AMP-bd_enzyme"/>
</dbReference>
<feature type="domain" description="AMP-dependent synthetase/ligase" evidence="2">
    <location>
        <begin position="63"/>
        <end position="449"/>
    </location>
</feature>
<dbReference type="Pfam" id="PF00501">
    <property type="entry name" value="AMP-binding"/>
    <property type="match status" value="1"/>
</dbReference>
<dbReference type="SUPFAM" id="SSF56801">
    <property type="entry name" value="Acetyl-CoA synthetase-like"/>
    <property type="match status" value="1"/>
</dbReference>
<feature type="compositionally biased region" description="Basic and acidic residues" evidence="1">
    <location>
        <begin position="596"/>
        <end position="609"/>
    </location>
</feature>
<dbReference type="Pfam" id="PF13193">
    <property type="entry name" value="AMP-binding_C"/>
    <property type="match status" value="1"/>
</dbReference>
<dbReference type="InterPro" id="IPR020845">
    <property type="entry name" value="AMP-binding_CS"/>
</dbReference>
<dbReference type="OrthoDB" id="9778383at2"/>
<dbReference type="PANTHER" id="PTHR43767">
    <property type="entry name" value="LONG-CHAIN-FATTY-ACID--COA LIGASE"/>
    <property type="match status" value="1"/>
</dbReference>
<dbReference type="GO" id="GO:0004467">
    <property type="term" value="F:long-chain fatty acid-CoA ligase activity"/>
    <property type="evidence" value="ECO:0007669"/>
    <property type="project" value="UniProtKB-EC"/>
</dbReference>
<dbReference type="PROSITE" id="PS00455">
    <property type="entry name" value="AMP_BINDING"/>
    <property type="match status" value="1"/>
</dbReference>
<dbReference type="AlphaFoldDB" id="A0A517QW30"/>
<feature type="region of interest" description="Disordered" evidence="1">
    <location>
        <begin position="587"/>
        <end position="609"/>
    </location>
</feature>
<accession>A0A517QW30</accession>
<gene>
    <name evidence="4" type="primary">lcfB</name>
    <name evidence="4" type="ORF">Pan189_01360</name>
</gene>
<dbReference type="Proteomes" id="UP000317318">
    <property type="component" value="Chromosome"/>
</dbReference>
<feature type="domain" description="AMP-binding enzyme C-terminal" evidence="3">
    <location>
        <begin position="500"/>
        <end position="575"/>
    </location>
</feature>
<dbReference type="KEGG" id="svp:Pan189_01360"/>
<evidence type="ECO:0000313" key="4">
    <source>
        <dbReference type="EMBL" id="QDT35783.1"/>
    </source>
</evidence>
<evidence type="ECO:0000313" key="5">
    <source>
        <dbReference type="Proteomes" id="UP000317318"/>
    </source>
</evidence>